<organism evidence="1 2">
    <name type="scientific">Lichtheimia corymbifera JMRC:FSU:9682</name>
    <dbReference type="NCBI Taxonomy" id="1263082"/>
    <lineage>
        <taxon>Eukaryota</taxon>
        <taxon>Fungi</taxon>
        <taxon>Fungi incertae sedis</taxon>
        <taxon>Mucoromycota</taxon>
        <taxon>Mucoromycotina</taxon>
        <taxon>Mucoromycetes</taxon>
        <taxon>Mucorales</taxon>
        <taxon>Lichtheimiaceae</taxon>
        <taxon>Lichtheimia</taxon>
    </lineage>
</organism>
<name>A0A068S1L0_9FUNG</name>
<dbReference type="EMBL" id="CBTN010000033">
    <property type="protein sequence ID" value="CDH55880.1"/>
    <property type="molecule type" value="Genomic_DNA"/>
</dbReference>
<accession>A0A068S1L0</accession>
<evidence type="ECO:0000313" key="1">
    <source>
        <dbReference type="EMBL" id="CDH55880.1"/>
    </source>
</evidence>
<dbReference type="Proteomes" id="UP000027586">
    <property type="component" value="Unassembled WGS sequence"/>
</dbReference>
<gene>
    <name evidence="1" type="ORF">LCOR_06980.1</name>
</gene>
<protein>
    <submittedName>
        <fullName evidence="1">Uncharacterized protein</fullName>
    </submittedName>
</protein>
<sequence length="74" mass="8393">MSNRIYTFSVNNIYSILCGFSSLANYFHQEHPAAYVSYGCVTSATSYNVCVFWRYQRLSGAQGSRHQATPLPME</sequence>
<reference evidence="1" key="1">
    <citation type="submission" date="2013-08" db="EMBL/GenBank/DDBJ databases">
        <title>Gene expansion shapes genome architecture in the human pathogen Lichtheimia corymbifera: an evolutionary genomics analysis in the ancient terrestrial Mucorales (Mucoromycotina).</title>
        <authorList>
            <person name="Schwartze V.U."/>
            <person name="Winter S."/>
            <person name="Shelest E."/>
            <person name="Marcet-Houben M."/>
            <person name="Horn F."/>
            <person name="Wehner S."/>
            <person name="Hoffmann K."/>
            <person name="Riege K."/>
            <person name="Sammeth M."/>
            <person name="Nowrousian M."/>
            <person name="Valiante V."/>
            <person name="Linde J."/>
            <person name="Jacobsen I.D."/>
            <person name="Marz M."/>
            <person name="Brakhage A.A."/>
            <person name="Gabaldon T."/>
            <person name="Bocker S."/>
            <person name="Voigt K."/>
        </authorList>
    </citation>
    <scope>NUCLEOTIDE SEQUENCE [LARGE SCALE GENOMIC DNA]</scope>
    <source>
        <strain evidence="1">FSU 9682</strain>
    </source>
</reference>
<keyword evidence="2" id="KW-1185">Reference proteome</keyword>
<dbReference type="VEuPathDB" id="FungiDB:LCOR_06980.1"/>
<evidence type="ECO:0000313" key="2">
    <source>
        <dbReference type="Proteomes" id="UP000027586"/>
    </source>
</evidence>
<comment type="caution">
    <text evidence="1">The sequence shown here is derived from an EMBL/GenBank/DDBJ whole genome shotgun (WGS) entry which is preliminary data.</text>
</comment>
<dbReference type="AlphaFoldDB" id="A0A068S1L0"/>
<proteinExistence type="predicted"/>